<evidence type="ECO:0000259" key="7">
    <source>
        <dbReference type="PROSITE" id="PS50113"/>
    </source>
</evidence>
<dbReference type="Pfam" id="PF08447">
    <property type="entry name" value="PAS_3"/>
    <property type="match status" value="1"/>
</dbReference>
<dbReference type="EMBL" id="VSSQ01000700">
    <property type="protein sequence ID" value="MPL99978.1"/>
    <property type="molecule type" value="Genomic_DNA"/>
</dbReference>
<comment type="catalytic activity">
    <reaction evidence="1">
        <text>ATP + protein L-histidine = ADP + protein N-phospho-L-histidine.</text>
        <dbReference type="EC" id="2.7.13.3"/>
    </reaction>
</comment>
<dbReference type="AlphaFoldDB" id="A0A644W8R6"/>
<dbReference type="InterPro" id="IPR035965">
    <property type="entry name" value="PAS-like_dom_sf"/>
</dbReference>
<keyword evidence="4 8" id="KW-0808">Transferase</keyword>
<dbReference type="FunFam" id="3.30.565.10:FF:000006">
    <property type="entry name" value="Sensor histidine kinase WalK"/>
    <property type="match status" value="1"/>
</dbReference>
<dbReference type="CDD" id="cd00075">
    <property type="entry name" value="HATPase"/>
    <property type="match status" value="1"/>
</dbReference>
<dbReference type="EC" id="2.7.13.3" evidence="2"/>
<dbReference type="InterPro" id="IPR000700">
    <property type="entry name" value="PAS-assoc_C"/>
</dbReference>
<dbReference type="InterPro" id="IPR005467">
    <property type="entry name" value="His_kinase_dom"/>
</dbReference>
<dbReference type="InterPro" id="IPR004358">
    <property type="entry name" value="Sig_transdc_His_kin-like_C"/>
</dbReference>
<dbReference type="InterPro" id="IPR001610">
    <property type="entry name" value="PAC"/>
</dbReference>
<gene>
    <name evidence="8" type="primary">sasA_132</name>
    <name evidence="8" type="ORF">SDC9_46200</name>
</gene>
<dbReference type="GO" id="GO:0000155">
    <property type="term" value="F:phosphorelay sensor kinase activity"/>
    <property type="evidence" value="ECO:0007669"/>
    <property type="project" value="InterPro"/>
</dbReference>
<dbReference type="PANTHER" id="PTHR43304">
    <property type="entry name" value="PHYTOCHROME-LIKE PROTEIN CPH1"/>
    <property type="match status" value="1"/>
</dbReference>
<comment type="caution">
    <text evidence="8">The sequence shown here is derived from an EMBL/GenBank/DDBJ whole genome shotgun (WGS) entry which is preliminary data.</text>
</comment>
<feature type="domain" description="PAC" evidence="7">
    <location>
        <begin position="15"/>
        <end position="67"/>
    </location>
</feature>
<dbReference type="InterPro" id="IPR036890">
    <property type="entry name" value="HATPase_C_sf"/>
</dbReference>
<dbReference type="SMART" id="SM00387">
    <property type="entry name" value="HATPase_c"/>
    <property type="match status" value="1"/>
</dbReference>
<dbReference type="SUPFAM" id="SSF55785">
    <property type="entry name" value="PYP-like sensor domain (PAS domain)"/>
    <property type="match status" value="2"/>
</dbReference>
<dbReference type="InterPro" id="IPR013655">
    <property type="entry name" value="PAS_fold_3"/>
</dbReference>
<dbReference type="SMART" id="SM00086">
    <property type="entry name" value="PAC"/>
    <property type="match status" value="1"/>
</dbReference>
<dbReference type="Pfam" id="PF02518">
    <property type="entry name" value="HATPase_c"/>
    <property type="match status" value="1"/>
</dbReference>
<keyword evidence="3" id="KW-0597">Phosphoprotein</keyword>
<dbReference type="InterPro" id="IPR052162">
    <property type="entry name" value="Sensor_kinase/Photoreceptor"/>
</dbReference>
<evidence type="ECO:0000256" key="2">
    <source>
        <dbReference type="ARBA" id="ARBA00012438"/>
    </source>
</evidence>
<dbReference type="PROSITE" id="PS50113">
    <property type="entry name" value="PAC"/>
    <property type="match status" value="1"/>
</dbReference>
<dbReference type="Pfam" id="PF13426">
    <property type="entry name" value="PAS_9"/>
    <property type="match status" value="1"/>
</dbReference>
<evidence type="ECO:0000256" key="3">
    <source>
        <dbReference type="ARBA" id="ARBA00022553"/>
    </source>
</evidence>
<evidence type="ECO:0000313" key="8">
    <source>
        <dbReference type="EMBL" id="MPL99978.1"/>
    </source>
</evidence>
<evidence type="ECO:0000256" key="5">
    <source>
        <dbReference type="ARBA" id="ARBA00022777"/>
    </source>
</evidence>
<keyword evidence="5 8" id="KW-0418">Kinase</keyword>
<dbReference type="SUPFAM" id="SSF47384">
    <property type="entry name" value="Homodimeric domain of signal transducing histidine kinase"/>
    <property type="match status" value="1"/>
</dbReference>
<dbReference type="PROSITE" id="PS50109">
    <property type="entry name" value="HIS_KIN"/>
    <property type="match status" value="1"/>
</dbReference>
<dbReference type="SUPFAM" id="SSF55874">
    <property type="entry name" value="ATPase domain of HSP90 chaperone/DNA topoisomerase II/histidine kinase"/>
    <property type="match status" value="1"/>
</dbReference>
<dbReference type="CDD" id="cd00082">
    <property type="entry name" value="HisKA"/>
    <property type="match status" value="1"/>
</dbReference>
<dbReference type="PANTHER" id="PTHR43304:SF1">
    <property type="entry name" value="PAC DOMAIN-CONTAINING PROTEIN"/>
    <property type="match status" value="1"/>
</dbReference>
<dbReference type="Gene3D" id="3.30.565.10">
    <property type="entry name" value="Histidine kinase-like ATPase, C-terminal domain"/>
    <property type="match status" value="1"/>
</dbReference>
<dbReference type="NCBIfam" id="TIGR00229">
    <property type="entry name" value="sensory_box"/>
    <property type="match status" value="1"/>
</dbReference>
<dbReference type="Gene3D" id="1.10.287.130">
    <property type="match status" value="1"/>
</dbReference>
<reference evidence="8" key="1">
    <citation type="submission" date="2019-08" db="EMBL/GenBank/DDBJ databases">
        <authorList>
            <person name="Kucharzyk K."/>
            <person name="Murdoch R.W."/>
            <person name="Higgins S."/>
            <person name="Loffler F."/>
        </authorList>
    </citation>
    <scope>NUCLEOTIDE SEQUENCE</scope>
</reference>
<evidence type="ECO:0000259" key="6">
    <source>
        <dbReference type="PROSITE" id="PS50109"/>
    </source>
</evidence>
<dbReference type="InterPro" id="IPR000014">
    <property type="entry name" value="PAS"/>
</dbReference>
<dbReference type="InterPro" id="IPR003661">
    <property type="entry name" value="HisK_dim/P_dom"/>
</dbReference>
<dbReference type="SMART" id="SM00388">
    <property type="entry name" value="HisKA"/>
    <property type="match status" value="1"/>
</dbReference>
<dbReference type="InterPro" id="IPR036097">
    <property type="entry name" value="HisK_dim/P_sf"/>
</dbReference>
<dbReference type="Gene3D" id="3.30.450.20">
    <property type="entry name" value="PAS domain"/>
    <property type="match status" value="2"/>
</dbReference>
<name>A0A644W8R6_9ZZZZ</name>
<dbReference type="InterPro" id="IPR003594">
    <property type="entry name" value="HATPase_dom"/>
</dbReference>
<organism evidence="8">
    <name type="scientific">bioreactor metagenome</name>
    <dbReference type="NCBI Taxonomy" id="1076179"/>
    <lineage>
        <taxon>unclassified sequences</taxon>
        <taxon>metagenomes</taxon>
        <taxon>ecological metagenomes</taxon>
    </lineage>
</organism>
<evidence type="ECO:0000256" key="1">
    <source>
        <dbReference type="ARBA" id="ARBA00000085"/>
    </source>
</evidence>
<evidence type="ECO:0000256" key="4">
    <source>
        <dbReference type="ARBA" id="ARBA00022679"/>
    </source>
</evidence>
<dbReference type="PRINTS" id="PR00344">
    <property type="entry name" value="BCTRLSENSOR"/>
</dbReference>
<accession>A0A644W8R6</accession>
<protein>
    <recommendedName>
        <fullName evidence="2">histidine kinase</fullName>
        <ecNumber evidence="2">2.7.13.3</ecNumber>
    </recommendedName>
</protein>
<sequence>MHDDWKDVLNKKKPFEHEYKIITASGDERWVWEQGVGVYDQDGKLMFLEGFIRDITERKNAQEALVISEKKFRALFNEMADQAVLCRINRNEEGEVLDTSIIDLNESFIRALGVRNPMDVIGKSPYDVLRLDNIPNYHEVVHAISEGRNLSFVADFEPLDKRFKVSAIAIQQDIFAIIAADITELMHYNDVLIEKNKELENYVYVTSHDLRSPLVNIQGFSTRLKKHTDKIGEVISTLEIDQKTREELNDLTEQKIPHTLEYIFNSVGKMERMLNSLLQISRTGRIAMNIQQIKMYGLMSKVIHAVEYQLQEINARVDIEDLPDCYGDEAMLNQLFSNIITNAVKYRDNQRQLKISISGVSRYKKVLYRIMDNGIGIPKEHLEKIWYVFYRVDNRHVPGDGIGLSVVKRIVEKHHGKIWVESTERYGTTFFIELPALNFSEN</sequence>
<proteinExistence type="predicted"/>
<feature type="domain" description="Histidine kinase" evidence="6">
    <location>
        <begin position="205"/>
        <end position="438"/>
    </location>
</feature>